<evidence type="ECO:0000313" key="2">
    <source>
        <dbReference type="Proteomes" id="UP000072421"/>
    </source>
</evidence>
<dbReference type="RefSeq" id="WP_082814596.1">
    <property type="nucleotide sequence ID" value="NZ_CP013232.1"/>
</dbReference>
<proteinExistence type="predicted"/>
<keyword evidence="1" id="KW-0449">Lipoprotein</keyword>
<dbReference type="PROSITE" id="PS51257">
    <property type="entry name" value="PROKAR_LIPOPROTEIN"/>
    <property type="match status" value="1"/>
</dbReference>
<reference evidence="1 2" key="1">
    <citation type="submission" date="2015-11" db="EMBL/GenBank/DDBJ databases">
        <title>Exploring the genomic traits of fungus-feeding bacterial genus Collimonas.</title>
        <authorList>
            <person name="Song C."/>
            <person name="Schmidt R."/>
            <person name="de Jager V."/>
            <person name="Krzyzanowska D."/>
            <person name="Jongedijk E."/>
            <person name="Cankar K."/>
            <person name="Beekwilder J."/>
            <person name="van Veen A."/>
            <person name="de Boer W."/>
            <person name="van Veen J.A."/>
            <person name="Garbeva P."/>
        </authorList>
    </citation>
    <scope>NUCLEOTIDE SEQUENCE [LARGE SCALE GENOMIC DNA]</scope>
    <source>
        <strain evidence="1 2">Ter6</strain>
    </source>
</reference>
<dbReference type="Proteomes" id="UP000072421">
    <property type="component" value="Chromosome"/>
</dbReference>
<gene>
    <name evidence="1" type="ORF">CFter6_1027</name>
</gene>
<evidence type="ECO:0000313" key="1">
    <source>
        <dbReference type="EMBL" id="AMO93745.1"/>
    </source>
</evidence>
<protein>
    <submittedName>
        <fullName evidence="1">Putative lipoprotein</fullName>
    </submittedName>
</protein>
<organism evidence="1">
    <name type="scientific">Collimonas fungivorans</name>
    <dbReference type="NCBI Taxonomy" id="158899"/>
    <lineage>
        <taxon>Bacteria</taxon>
        <taxon>Pseudomonadati</taxon>
        <taxon>Pseudomonadota</taxon>
        <taxon>Betaproteobacteria</taxon>
        <taxon>Burkholderiales</taxon>
        <taxon>Oxalobacteraceae</taxon>
        <taxon>Collimonas</taxon>
    </lineage>
</organism>
<dbReference type="PATRIC" id="fig|158899.10.peg.1038"/>
<dbReference type="EMBL" id="CP013232">
    <property type="protein sequence ID" value="AMO93745.1"/>
    <property type="molecule type" value="Genomic_DNA"/>
</dbReference>
<sequence length="90" mass="9105">MKKRLLIGATLLGATMLLGGCVAYPYGGDGYYGGGYGSYYGGGYYAPAPVYVAPSVDIGFGYSRGWGGGGWGGRGWGGRGGWGGGWHGGH</sequence>
<accession>A0A127P7V3</accession>
<name>A0A127P7V3_9BURK</name>
<dbReference type="AlphaFoldDB" id="A0A127P7V3"/>